<evidence type="ECO:0000256" key="1">
    <source>
        <dbReference type="ARBA" id="ARBA00010807"/>
    </source>
</evidence>
<dbReference type="GeneTree" id="ENSGT00950000183181"/>
<dbReference type="GO" id="GO:1900108">
    <property type="term" value="P:negative regulation of nodal signaling pathway"/>
    <property type="evidence" value="ECO:0007669"/>
    <property type="project" value="TreeGrafter"/>
</dbReference>
<comment type="similarity">
    <text evidence="1">Belongs to the dapper family.</text>
</comment>
<feature type="compositionally biased region" description="Basic and acidic residues" evidence="3">
    <location>
        <begin position="991"/>
        <end position="1002"/>
    </location>
</feature>
<feature type="compositionally biased region" description="Low complexity" evidence="3">
    <location>
        <begin position="710"/>
        <end position="733"/>
    </location>
</feature>
<feature type="compositionally biased region" description="Pro residues" evidence="3">
    <location>
        <begin position="1060"/>
        <end position="1076"/>
    </location>
</feature>
<dbReference type="PANTHER" id="PTHR15919:SF14">
    <property type="entry name" value="DAPPER HOMOLOG 2"/>
    <property type="match status" value="1"/>
</dbReference>
<feature type="compositionally biased region" description="Basic residues" evidence="3">
    <location>
        <begin position="734"/>
        <end position="746"/>
    </location>
</feature>
<dbReference type="PANTHER" id="PTHR15919">
    <property type="entry name" value="DAPPER-RELATED"/>
    <property type="match status" value="1"/>
</dbReference>
<dbReference type="Ensembl" id="ENSOKIT00005086851.1">
    <property type="protein sequence ID" value="ENSOKIP00005081432.1"/>
    <property type="gene ID" value="ENSOKIG00005035247.1"/>
</dbReference>
<feature type="compositionally biased region" description="Polar residues" evidence="3">
    <location>
        <begin position="92"/>
        <end position="109"/>
    </location>
</feature>
<evidence type="ECO:0000256" key="2">
    <source>
        <dbReference type="ARBA" id="ARBA00023054"/>
    </source>
</evidence>
<organism evidence="4 5">
    <name type="scientific">Oncorhynchus kisutch</name>
    <name type="common">Coho salmon</name>
    <name type="synonym">Salmo kisutch</name>
    <dbReference type="NCBI Taxonomy" id="8019"/>
    <lineage>
        <taxon>Eukaryota</taxon>
        <taxon>Metazoa</taxon>
        <taxon>Chordata</taxon>
        <taxon>Craniata</taxon>
        <taxon>Vertebrata</taxon>
        <taxon>Euteleostomi</taxon>
        <taxon>Actinopterygii</taxon>
        <taxon>Neopterygii</taxon>
        <taxon>Teleostei</taxon>
        <taxon>Protacanthopterygii</taxon>
        <taxon>Salmoniformes</taxon>
        <taxon>Salmonidae</taxon>
        <taxon>Salmoninae</taxon>
        <taxon>Oncorhynchus</taxon>
    </lineage>
</organism>
<feature type="region of interest" description="Disordered" evidence="3">
    <location>
        <begin position="710"/>
        <end position="836"/>
    </location>
</feature>
<feature type="compositionally biased region" description="Basic and acidic residues" evidence="3">
    <location>
        <begin position="674"/>
        <end position="687"/>
    </location>
</feature>
<feature type="compositionally biased region" description="Polar residues" evidence="3">
    <location>
        <begin position="555"/>
        <end position="568"/>
    </location>
</feature>
<gene>
    <name evidence="4" type="primary">LOC116353569</name>
</gene>
<feature type="compositionally biased region" description="Low complexity" evidence="3">
    <location>
        <begin position="524"/>
        <end position="547"/>
    </location>
</feature>
<evidence type="ECO:0000313" key="5">
    <source>
        <dbReference type="Proteomes" id="UP000694557"/>
    </source>
</evidence>
<keyword evidence="5" id="KW-1185">Reference proteome</keyword>
<dbReference type="GeneID" id="116353569"/>
<feature type="region of interest" description="Disordered" evidence="3">
    <location>
        <begin position="651"/>
        <end position="689"/>
    </location>
</feature>
<feature type="region of interest" description="Disordered" evidence="3">
    <location>
        <begin position="337"/>
        <end position="377"/>
    </location>
</feature>
<feature type="compositionally biased region" description="Low complexity" evidence="3">
    <location>
        <begin position="747"/>
        <end position="767"/>
    </location>
</feature>
<dbReference type="GO" id="GO:0005737">
    <property type="term" value="C:cytoplasm"/>
    <property type="evidence" value="ECO:0007669"/>
    <property type="project" value="TreeGrafter"/>
</dbReference>
<proteinExistence type="inferred from homology"/>
<feature type="compositionally biased region" description="Basic and acidic residues" evidence="3">
    <location>
        <begin position="933"/>
        <end position="955"/>
    </location>
</feature>
<reference evidence="4" key="1">
    <citation type="submission" date="2025-08" db="UniProtKB">
        <authorList>
            <consortium name="Ensembl"/>
        </authorList>
    </citation>
    <scope>IDENTIFICATION</scope>
</reference>
<reference evidence="4" key="2">
    <citation type="submission" date="2025-09" db="UniProtKB">
        <authorList>
            <consortium name="Ensembl"/>
        </authorList>
    </citation>
    <scope>IDENTIFICATION</scope>
</reference>
<evidence type="ECO:0000313" key="4">
    <source>
        <dbReference type="Ensembl" id="ENSOKIP00005081432.1"/>
    </source>
</evidence>
<dbReference type="AlphaFoldDB" id="A0A8C7J2M2"/>
<feature type="region of interest" description="Disordered" evidence="3">
    <location>
        <begin position="590"/>
        <end position="611"/>
    </location>
</feature>
<dbReference type="RefSeq" id="XP_031645620.1">
    <property type="nucleotide sequence ID" value="XM_031789760.1"/>
</dbReference>
<feature type="region of interest" description="Disordered" evidence="3">
    <location>
        <begin position="909"/>
        <end position="1008"/>
    </location>
</feature>
<feature type="compositionally biased region" description="Basic and acidic residues" evidence="3">
    <location>
        <begin position="909"/>
        <end position="926"/>
    </location>
</feature>
<feature type="compositionally biased region" description="Polar residues" evidence="3">
    <location>
        <begin position="337"/>
        <end position="365"/>
    </location>
</feature>
<feature type="region of interest" description="Disordered" evidence="3">
    <location>
        <begin position="84"/>
        <end position="158"/>
    </location>
</feature>
<name>A0A8C7J2M2_ONCKI</name>
<protein>
    <submittedName>
        <fullName evidence="4">Si:ch211-168f7.5</fullName>
    </submittedName>
</protein>
<dbReference type="Proteomes" id="UP000694557">
    <property type="component" value="Unassembled WGS sequence"/>
</dbReference>
<accession>A0A8C7J2M2</accession>
<dbReference type="InterPro" id="IPR024843">
    <property type="entry name" value="Dapper"/>
</dbReference>
<dbReference type="KEGG" id="oki:116353569"/>
<keyword evidence="2" id="KW-0175">Coiled coil</keyword>
<evidence type="ECO:0000256" key="3">
    <source>
        <dbReference type="SAM" id="MobiDB-lite"/>
    </source>
</evidence>
<feature type="region of interest" description="Disordered" evidence="3">
    <location>
        <begin position="1052"/>
        <end position="1084"/>
    </location>
</feature>
<feature type="region of interest" description="Disordered" evidence="3">
    <location>
        <begin position="514"/>
        <end position="573"/>
    </location>
</feature>
<feature type="region of interest" description="Disordered" evidence="3">
    <location>
        <begin position="401"/>
        <end position="428"/>
    </location>
</feature>
<dbReference type="Pfam" id="PF15268">
    <property type="entry name" value="Dapper"/>
    <property type="match status" value="1"/>
</dbReference>
<sequence length="1108" mass="119875">MSSPSSSSTADSAATMAGRRSCVNSLWSGTERVRIGERLKATLAGILELDLLRGQHLDMINAELDLKDTSSTDTTVTVITDKQEENLESAASDGSATSRRQQVPSSPSETVLPYHTSTLDKDSGGNSGGDGPVRSRVDGDGGDNSRCSTLSWDAPSDLLLPPDLDGAVQLDYYSRPSSGFYSVSGSSLSDSCYSVSSEASLAQGGPVKGGLVRAGPGPPSGGAFRLWEQRALSADHRDTQWPEATQQPRTQSIEETTEITDRRPVSTVDLEMNSLFFLSDLCASLGDPHAGSLLPLPDLRPQLDPRFCSDLVSRRTKEVYPYPSPLHAVALQSPLFTYSQDPSPSPRLSQSPDSSTQAEESQSTPLFRPPHPPQPSTFTQLEQYITRLARQYRSRIAPPDTTLTAIPRQGSHRVPRTPGHGSTQSLSAFENCSTPSNLTGGSVTPCKSFLGNSARVSLSSISKKASRNSINLGHLPSATGEDLKINLHLNLSLNLSPNLNKNLGLDSNSKEGISTSGVLRSDHATPTASPSPSTSSLSSAATPTPALRVRPRISTCPSNLNHRSSLEVTGSGAGSGLGFSRSVDWSRLESSPGKVTMSQPSVNVPDASPSMLSEDSVMVGEISRLSGLPRAVVVGLMEQGVELDVDCFQSDTERKGQGSEFKGQSSSPSSRQTARNDHQSHHHDYSSVRHLHASNETDLDPQRPIHLSLSVTNSSSSHSSSPNHPYQSTSTHPPTHHHVTHHHTHTFHCQQTPSPSDPSSSTASSPSSRDHPRVHSPPRPLQPSPLATTPFSVFRRDDPFQCSLPRISDSSSPQGGGIRPRGGSLRQCAGGGGGRWRVDGEGEGWKRVDGEGLYQGKHVSRELVRASTVSSFHRKQRCYSSNWGEEGSHDTAQTPKKGADKLWRDFEGHSWGKEAEEENKERWKREGIRRKKENYQKEKQQANKETERRQKESSASKRKGKGGGGGWDKRSSSLRLSRQALFHSESQGEVLDPRALKEEHLRGAQWTSSLDIGRGMELSVEGVRPLVFGARAEEEKRLSSTASLFHLSSSQSLEDSCPSLSPPLSSPSFSPSPPSRAPLTRSRSLRDLSRRVFSSVRSLSLKHKTSRK</sequence>
<feature type="compositionally biased region" description="Polar residues" evidence="3">
    <location>
        <begin position="662"/>
        <end position="673"/>
    </location>
</feature>